<dbReference type="PANTHER" id="PTHR47959:SF1">
    <property type="entry name" value="ATP-DEPENDENT RNA HELICASE DBPA"/>
    <property type="match status" value="1"/>
</dbReference>
<dbReference type="GO" id="GO:0005524">
    <property type="term" value="F:ATP binding"/>
    <property type="evidence" value="ECO:0007669"/>
    <property type="project" value="UniProtKB-KW"/>
</dbReference>
<evidence type="ECO:0000313" key="7">
    <source>
        <dbReference type="EMBL" id="KOO29808.1"/>
    </source>
</evidence>
<dbReference type="Pfam" id="PF00271">
    <property type="entry name" value="Helicase_C"/>
    <property type="match status" value="1"/>
</dbReference>
<keyword evidence="2" id="KW-0378">Hydrolase</keyword>
<dbReference type="AlphaFoldDB" id="A0A0M0JUK7"/>
<dbReference type="EMBL" id="JWZX01002355">
    <property type="protein sequence ID" value="KOO29808.1"/>
    <property type="molecule type" value="Genomic_DNA"/>
</dbReference>
<keyword evidence="3" id="KW-0347">Helicase</keyword>
<evidence type="ECO:0000256" key="4">
    <source>
        <dbReference type="ARBA" id="ARBA00022840"/>
    </source>
</evidence>
<evidence type="ECO:0000256" key="3">
    <source>
        <dbReference type="ARBA" id="ARBA00022806"/>
    </source>
</evidence>
<dbReference type="OrthoDB" id="193716at2759"/>
<dbReference type="PROSITE" id="PS51192">
    <property type="entry name" value="HELICASE_ATP_BIND_1"/>
    <property type="match status" value="1"/>
</dbReference>
<dbReference type="InterPro" id="IPR027417">
    <property type="entry name" value="P-loop_NTPase"/>
</dbReference>
<dbReference type="GO" id="GO:0003724">
    <property type="term" value="F:RNA helicase activity"/>
    <property type="evidence" value="ECO:0007669"/>
    <property type="project" value="TreeGrafter"/>
</dbReference>
<dbReference type="InterPro" id="IPR050079">
    <property type="entry name" value="DEAD_box_RNA_helicase"/>
</dbReference>
<dbReference type="GO" id="GO:0016787">
    <property type="term" value="F:hydrolase activity"/>
    <property type="evidence" value="ECO:0007669"/>
    <property type="project" value="UniProtKB-KW"/>
</dbReference>
<dbReference type="PROSITE" id="PS51194">
    <property type="entry name" value="HELICASE_CTER"/>
    <property type="match status" value="1"/>
</dbReference>
<dbReference type="Proteomes" id="UP000037460">
    <property type="component" value="Unassembled WGS sequence"/>
</dbReference>
<dbReference type="GO" id="GO:0003676">
    <property type="term" value="F:nucleic acid binding"/>
    <property type="evidence" value="ECO:0007669"/>
    <property type="project" value="InterPro"/>
</dbReference>
<keyword evidence="4" id="KW-0067">ATP-binding</keyword>
<dbReference type="Pfam" id="PF00270">
    <property type="entry name" value="DEAD"/>
    <property type="match status" value="1"/>
</dbReference>
<protein>
    <submittedName>
        <fullName evidence="7">Uncharacterized protein</fullName>
    </submittedName>
</protein>
<organism evidence="7 8">
    <name type="scientific">Chrysochromulina tobinii</name>
    <dbReference type="NCBI Taxonomy" id="1460289"/>
    <lineage>
        <taxon>Eukaryota</taxon>
        <taxon>Haptista</taxon>
        <taxon>Haptophyta</taxon>
        <taxon>Prymnesiophyceae</taxon>
        <taxon>Prymnesiales</taxon>
        <taxon>Chrysochromulinaceae</taxon>
        <taxon>Chrysochromulina</taxon>
    </lineage>
</organism>
<dbReference type="SMART" id="SM00490">
    <property type="entry name" value="HELICc"/>
    <property type="match status" value="1"/>
</dbReference>
<dbReference type="InterPro" id="IPR044742">
    <property type="entry name" value="DEAD/DEAH_RhlB"/>
</dbReference>
<dbReference type="Gene3D" id="3.40.50.300">
    <property type="entry name" value="P-loop containing nucleotide triphosphate hydrolases"/>
    <property type="match status" value="2"/>
</dbReference>
<evidence type="ECO:0000259" key="5">
    <source>
        <dbReference type="PROSITE" id="PS51192"/>
    </source>
</evidence>
<dbReference type="CDD" id="cd18787">
    <property type="entry name" value="SF2_C_DEAD"/>
    <property type="match status" value="1"/>
</dbReference>
<dbReference type="PANTHER" id="PTHR47959">
    <property type="entry name" value="ATP-DEPENDENT RNA HELICASE RHLE-RELATED"/>
    <property type="match status" value="1"/>
</dbReference>
<dbReference type="SMART" id="SM00487">
    <property type="entry name" value="DEXDc"/>
    <property type="match status" value="1"/>
</dbReference>
<evidence type="ECO:0000256" key="1">
    <source>
        <dbReference type="ARBA" id="ARBA00022741"/>
    </source>
</evidence>
<proteinExistence type="predicted"/>
<evidence type="ECO:0000313" key="8">
    <source>
        <dbReference type="Proteomes" id="UP000037460"/>
    </source>
</evidence>
<reference evidence="8" key="1">
    <citation type="journal article" date="2015" name="PLoS Genet.">
        <title>Genome Sequence and Transcriptome Analyses of Chrysochromulina tobin: Metabolic Tools for Enhanced Algal Fitness in the Prominent Order Prymnesiales (Haptophyceae).</title>
        <authorList>
            <person name="Hovde B.T."/>
            <person name="Deodato C.R."/>
            <person name="Hunsperger H.M."/>
            <person name="Ryken S.A."/>
            <person name="Yost W."/>
            <person name="Jha R.K."/>
            <person name="Patterson J."/>
            <person name="Monnat R.J. Jr."/>
            <person name="Barlow S.B."/>
            <person name="Starkenburg S.R."/>
            <person name="Cattolico R.A."/>
        </authorList>
    </citation>
    <scope>NUCLEOTIDE SEQUENCE</scope>
    <source>
        <strain evidence="8">CCMP291</strain>
    </source>
</reference>
<feature type="domain" description="Helicase C-terminal" evidence="6">
    <location>
        <begin position="253"/>
        <end position="404"/>
    </location>
</feature>
<dbReference type="SUPFAM" id="SSF52540">
    <property type="entry name" value="P-loop containing nucleoside triphosphate hydrolases"/>
    <property type="match status" value="1"/>
</dbReference>
<keyword evidence="8" id="KW-1185">Reference proteome</keyword>
<sequence>MLLVEPDQQLLTFADLDISAGLRQNIAALGHRTATLVQTASLPALLAGEDVVAKARTGTGKTLAFLIPTIERLMISEAASPDQIRALVLSPTRELAAQIAEAAESLVAGSPIRVVCVFGGTSMTKDRRLLAGRVDLLVATPGRLWDHMENERLTPRLRTLQTLILDEGDRLLDQGFSKQIGDIVRCLPPKRQSLCFSATMPPELSSVLGRALRPGHRVIDCVGSAAQSETASLVSQQVFCAEMSAVPGIAAVVVREELKAAAGRGKVVVFCPTANQAQFVSELFDTMGVRNAPLHSRKSQAYRTRVSNEFRDQKQGVLVASDVAARGVDYPDVSLVVQMGAPDTREQYVHRTGRTGRAGKTGKALLLLNDWEERATMKMLAGLPIEKRRTSGADAAAQQEACEAAGRVDEDCRAKAYQAWLGYYNQKMRIFGWDKAALVATANEFALGALALPEVPTLEAKTIKKN</sequence>
<name>A0A0M0JUK7_9EUKA</name>
<dbReference type="InterPro" id="IPR001650">
    <property type="entry name" value="Helicase_C-like"/>
</dbReference>
<accession>A0A0M0JUK7</accession>
<evidence type="ECO:0000256" key="2">
    <source>
        <dbReference type="ARBA" id="ARBA00022801"/>
    </source>
</evidence>
<gene>
    <name evidence="7" type="ORF">Ctob_000889</name>
</gene>
<keyword evidence="1" id="KW-0547">Nucleotide-binding</keyword>
<dbReference type="CDD" id="cd00268">
    <property type="entry name" value="DEADc"/>
    <property type="match status" value="1"/>
</dbReference>
<evidence type="ECO:0000259" key="6">
    <source>
        <dbReference type="PROSITE" id="PS51194"/>
    </source>
</evidence>
<dbReference type="InterPro" id="IPR014001">
    <property type="entry name" value="Helicase_ATP-bd"/>
</dbReference>
<dbReference type="InterPro" id="IPR011545">
    <property type="entry name" value="DEAD/DEAH_box_helicase_dom"/>
</dbReference>
<feature type="domain" description="Helicase ATP-binding" evidence="5">
    <location>
        <begin position="42"/>
        <end position="218"/>
    </location>
</feature>
<dbReference type="GO" id="GO:0005829">
    <property type="term" value="C:cytosol"/>
    <property type="evidence" value="ECO:0007669"/>
    <property type="project" value="TreeGrafter"/>
</dbReference>
<comment type="caution">
    <text evidence="7">The sequence shown here is derived from an EMBL/GenBank/DDBJ whole genome shotgun (WGS) entry which is preliminary data.</text>
</comment>